<evidence type="ECO:0000256" key="6">
    <source>
        <dbReference type="SAM" id="Phobius"/>
    </source>
</evidence>
<evidence type="ECO:0000256" key="3">
    <source>
        <dbReference type="ARBA" id="ARBA00022989"/>
    </source>
</evidence>
<comment type="caution">
    <text evidence="7">The sequence shown here is derived from an EMBL/GenBank/DDBJ whole genome shotgun (WGS) entry which is preliminary data.</text>
</comment>
<accession>A0AAU9VAX6</accession>
<dbReference type="InterPro" id="IPR008952">
    <property type="entry name" value="Tetraspanin_EC2_sf"/>
</dbReference>
<evidence type="ECO:0000256" key="1">
    <source>
        <dbReference type="ARBA" id="ARBA00004141"/>
    </source>
</evidence>
<proteinExistence type="predicted"/>
<reference evidence="7" key="1">
    <citation type="submission" date="2022-03" db="EMBL/GenBank/DDBJ databases">
        <authorList>
            <person name="Tunstrom K."/>
        </authorList>
    </citation>
    <scope>NUCLEOTIDE SEQUENCE</scope>
</reference>
<keyword evidence="3 6" id="KW-1133">Transmembrane helix</keyword>
<evidence type="ECO:0000313" key="8">
    <source>
        <dbReference type="Proteomes" id="UP001153954"/>
    </source>
</evidence>
<keyword evidence="2 6" id="KW-0812">Transmembrane</keyword>
<evidence type="ECO:0000256" key="5">
    <source>
        <dbReference type="SAM" id="MobiDB-lite"/>
    </source>
</evidence>
<evidence type="ECO:0000313" key="7">
    <source>
        <dbReference type="EMBL" id="CAH2107258.1"/>
    </source>
</evidence>
<dbReference type="SUPFAM" id="SSF48652">
    <property type="entry name" value="Tetraspanin"/>
    <property type="match status" value="1"/>
</dbReference>
<dbReference type="InterPro" id="IPR018499">
    <property type="entry name" value="Tetraspanin/Peripherin"/>
</dbReference>
<feature type="region of interest" description="Disordered" evidence="5">
    <location>
        <begin position="161"/>
        <end position="182"/>
    </location>
</feature>
<comment type="subcellular location">
    <subcellularLocation>
        <location evidence="1">Membrane</location>
        <topology evidence="1">Multi-pass membrane protein</topology>
    </subcellularLocation>
</comment>
<keyword evidence="8" id="KW-1185">Reference proteome</keyword>
<sequence>MKQYRIAPKHRQFIDKLQWSLGCCGLKSYKDWFIQDWHDKIRDYEWTSSNMRDVNAIKNTIETDSVPFSCCKSGSCVSSYLKELGNYSINTNGCGYLLYRFIMVSMTVHLIMFLIITVLEIFFLKSIKTTNDGQLDSKKGNKKLNIRHIMSVNDNFEMSSGSYDLNEEDSEIDPPNVYYDEK</sequence>
<dbReference type="EMBL" id="CAKOGL010000030">
    <property type="protein sequence ID" value="CAH2107258.1"/>
    <property type="molecule type" value="Genomic_DNA"/>
</dbReference>
<dbReference type="Proteomes" id="UP001153954">
    <property type="component" value="Unassembled WGS sequence"/>
</dbReference>
<organism evidence="7 8">
    <name type="scientific">Euphydryas editha</name>
    <name type="common">Edith's checkerspot</name>
    <dbReference type="NCBI Taxonomy" id="104508"/>
    <lineage>
        <taxon>Eukaryota</taxon>
        <taxon>Metazoa</taxon>
        <taxon>Ecdysozoa</taxon>
        <taxon>Arthropoda</taxon>
        <taxon>Hexapoda</taxon>
        <taxon>Insecta</taxon>
        <taxon>Pterygota</taxon>
        <taxon>Neoptera</taxon>
        <taxon>Endopterygota</taxon>
        <taxon>Lepidoptera</taxon>
        <taxon>Glossata</taxon>
        <taxon>Ditrysia</taxon>
        <taxon>Papilionoidea</taxon>
        <taxon>Nymphalidae</taxon>
        <taxon>Nymphalinae</taxon>
        <taxon>Euphydryas</taxon>
    </lineage>
</organism>
<keyword evidence="4 6" id="KW-0472">Membrane</keyword>
<gene>
    <name evidence="7" type="ORF">EEDITHA_LOCUS21307</name>
</gene>
<protein>
    <submittedName>
        <fullName evidence="7">Uncharacterized protein</fullName>
    </submittedName>
</protein>
<dbReference type="Pfam" id="PF00335">
    <property type="entry name" value="Tetraspanin"/>
    <property type="match status" value="1"/>
</dbReference>
<dbReference type="Gene3D" id="1.10.1450.10">
    <property type="entry name" value="Tetraspanin"/>
    <property type="match status" value="1"/>
</dbReference>
<evidence type="ECO:0000256" key="4">
    <source>
        <dbReference type="ARBA" id="ARBA00023136"/>
    </source>
</evidence>
<feature type="transmembrane region" description="Helical" evidence="6">
    <location>
        <begin position="97"/>
        <end position="124"/>
    </location>
</feature>
<name>A0AAU9VAX6_EUPED</name>
<dbReference type="AlphaFoldDB" id="A0AAU9VAX6"/>
<evidence type="ECO:0000256" key="2">
    <source>
        <dbReference type="ARBA" id="ARBA00022692"/>
    </source>
</evidence>
<dbReference type="GO" id="GO:0016020">
    <property type="term" value="C:membrane"/>
    <property type="evidence" value="ECO:0007669"/>
    <property type="project" value="UniProtKB-SubCell"/>
</dbReference>